<reference evidence="2" key="1">
    <citation type="journal article" date="2020" name="Cell">
        <title>Large-Scale Comparative Analyses of Tick Genomes Elucidate Their Genetic Diversity and Vector Capacities.</title>
        <authorList>
            <consortium name="Tick Genome and Microbiome Consortium (TIGMIC)"/>
            <person name="Jia N."/>
            <person name="Wang J."/>
            <person name="Shi W."/>
            <person name="Du L."/>
            <person name="Sun Y."/>
            <person name="Zhan W."/>
            <person name="Jiang J.F."/>
            <person name="Wang Q."/>
            <person name="Zhang B."/>
            <person name="Ji P."/>
            <person name="Bell-Sakyi L."/>
            <person name="Cui X.M."/>
            <person name="Yuan T.T."/>
            <person name="Jiang B.G."/>
            <person name="Yang W.F."/>
            <person name="Lam T.T."/>
            <person name="Chang Q.C."/>
            <person name="Ding S.J."/>
            <person name="Wang X.J."/>
            <person name="Zhu J.G."/>
            <person name="Ruan X.D."/>
            <person name="Zhao L."/>
            <person name="Wei J.T."/>
            <person name="Ye R.Z."/>
            <person name="Que T.C."/>
            <person name="Du C.H."/>
            <person name="Zhou Y.H."/>
            <person name="Cheng J.X."/>
            <person name="Dai P.F."/>
            <person name="Guo W.B."/>
            <person name="Han X.H."/>
            <person name="Huang E.J."/>
            <person name="Li L.F."/>
            <person name="Wei W."/>
            <person name="Gao Y.C."/>
            <person name="Liu J.Z."/>
            <person name="Shao H.Z."/>
            <person name="Wang X."/>
            <person name="Wang C.C."/>
            <person name="Yang T.C."/>
            <person name="Huo Q.B."/>
            <person name="Li W."/>
            <person name="Chen H.Y."/>
            <person name="Chen S.E."/>
            <person name="Zhou L.G."/>
            <person name="Ni X.B."/>
            <person name="Tian J.H."/>
            <person name="Sheng Y."/>
            <person name="Liu T."/>
            <person name="Pan Y.S."/>
            <person name="Xia L.Y."/>
            <person name="Li J."/>
            <person name="Zhao F."/>
            <person name="Cao W.C."/>
        </authorList>
    </citation>
    <scope>NUCLEOTIDE SEQUENCE</scope>
    <source>
        <strain evidence="2">Rmic-2018</strain>
    </source>
</reference>
<dbReference type="Proteomes" id="UP000821866">
    <property type="component" value="Chromosome 4"/>
</dbReference>
<dbReference type="EMBL" id="JABSTU010000006">
    <property type="protein sequence ID" value="KAH8027165.1"/>
    <property type="molecule type" value="Genomic_DNA"/>
</dbReference>
<feature type="compositionally biased region" description="Low complexity" evidence="1">
    <location>
        <begin position="200"/>
        <end position="211"/>
    </location>
</feature>
<feature type="compositionally biased region" description="Basic and acidic residues" evidence="1">
    <location>
        <begin position="90"/>
        <end position="99"/>
    </location>
</feature>
<sequence>MIMRDAVVEGSGNSDHLGFFNAHPNLSTRAYDISASIGNAAPATGIRSRDLQGEVINTRNDDSMEPATNGCKDGPTPLLVQNHSEGTAQQEKKSPEKHGTKAAVTQDTPTVTSRAARHSNANSKASTKSSAASAAASTGNKASSATAAAAVSNSDAAAPSTGSRRTPRNCAPGSSAGASSTAGRVPAKPPPRESSSRRGAAPSTPVESAPPASSPPPA</sequence>
<dbReference type="VEuPathDB" id="VectorBase:LOC119167007"/>
<feature type="compositionally biased region" description="Low complexity" evidence="1">
    <location>
        <begin position="171"/>
        <end position="183"/>
    </location>
</feature>
<proteinExistence type="predicted"/>
<protein>
    <submittedName>
        <fullName evidence="2">Uncharacterized protein</fullName>
    </submittedName>
</protein>
<accession>A0A9J6DYE6</accession>
<reference evidence="2" key="2">
    <citation type="submission" date="2021-09" db="EMBL/GenBank/DDBJ databases">
        <authorList>
            <person name="Jia N."/>
            <person name="Wang J."/>
            <person name="Shi W."/>
            <person name="Du L."/>
            <person name="Sun Y."/>
            <person name="Zhan W."/>
            <person name="Jiang J."/>
            <person name="Wang Q."/>
            <person name="Zhang B."/>
            <person name="Ji P."/>
            <person name="Sakyi L.B."/>
            <person name="Cui X."/>
            <person name="Yuan T."/>
            <person name="Jiang B."/>
            <person name="Yang W."/>
            <person name="Lam T.T.-Y."/>
            <person name="Chang Q."/>
            <person name="Ding S."/>
            <person name="Wang X."/>
            <person name="Zhu J."/>
            <person name="Ruan X."/>
            <person name="Zhao L."/>
            <person name="Wei J."/>
            <person name="Que T."/>
            <person name="Du C."/>
            <person name="Cheng J."/>
            <person name="Dai P."/>
            <person name="Han X."/>
            <person name="Huang E."/>
            <person name="Gao Y."/>
            <person name="Liu J."/>
            <person name="Shao H."/>
            <person name="Ye R."/>
            <person name="Li L."/>
            <person name="Wei W."/>
            <person name="Wang X."/>
            <person name="Wang C."/>
            <person name="Huo Q."/>
            <person name="Li W."/>
            <person name="Guo W."/>
            <person name="Chen H."/>
            <person name="Chen S."/>
            <person name="Zhou L."/>
            <person name="Zhou L."/>
            <person name="Ni X."/>
            <person name="Tian J."/>
            <person name="Zhou Y."/>
            <person name="Sheng Y."/>
            <person name="Liu T."/>
            <person name="Pan Y."/>
            <person name="Xia L."/>
            <person name="Li J."/>
            <person name="Zhao F."/>
            <person name="Cao W."/>
        </authorList>
    </citation>
    <scope>NUCLEOTIDE SEQUENCE</scope>
    <source>
        <strain evidence="2">Rmic-2018</strain>
        <tissue evidence="2">Larvae</tissue>
    </source>
</reference>
<evidence type="ECO:0000313" key="2">
    <source>
        <dbReference type="EMBL" id="KAH8027165.1"/>
    </source>
</evidence>
<comment type="caution">
    <text evidence="2">The sequence shown here is derived from an EMBL/GenBank/DDBJ whole genome shotgun (WGS) entry which is preliminary data.</text>
</comment>
<name>A0A9J6DYE6_RHIMP</name>
<gene>
    <name evidence="2" type="ORF">HPB51_003607</name>
</gene>
<keyword evidence="3" id="KW-1185">Reference proteome</keyword>
<feature type="compositionally biased region" description="Low complexity" evidence="1">
    <location>
        <begin position="119"/>
        <end position="158"/>
    </location>
</feature>
<evidence type="ECO:0000313" key="3">
    <source>
        <dbReference type="Proteomes" id="UP000821866"/>
    </source>
</evidence>
<evidence type="ECO:0000256" key="1">
    <source>
        <dbReference type="SAM" id="MobiDB-lite"/>
    </source>
</evidence>
<feature type="region of interest" description="Disordered" evidence="1">
    <location>
        <begin position="59"/>
        <end position="218"/>
    </location>
</feature>
<feature type="compositionally biased region" description="Polar residues" evidence="1">
    <location>
        <begin position="79"/>
        <end position="89"/>
    </location>
</feature>
<feature type="compositionally biased region" description="Polar residues" evidence="1">
    <location>
        <begin position="103"/>
        <end position="113"/>
    </location>
</feature>
<dbReference type="AlphaFoldDB" id="A0A9J6DYE6"/>
<organism evidence="2 3">
    <name type="scientific">Rhipicephalus microplus</name>
    <name type="common">Cattle tick</name>
    <name type="synonym">Boophilus microplus</name>
    <dbReference type="NCBI Taxonomy" id="6941"/>
    <lineage>
        <taxon>Eukaryota</taxon>
        <taxon>Metazoa</taxon>
        <taxon>Ecdysozoa</taxon>
        <taxon>Arthropoda</taxon>
        <taxon>Chelicerata</taxon>
        <taxon>Arachnida</taxon>
        <taxon>Acari</taxon>
        <taxon>Parasitiformes</taxon>
        <taxon>Ixodida</taxon>
        <taxon>Ixodoidea</taxon>
        <taxon>Ixodidae</taxon>
        <taxon>Rhipicephalinae</taxon>
        <taxon>Rhipicephalus</taxon>
        <taxon>Boophilus</taxon>
    </lineage>
</organism>